<keyword evidence="6" id="KW-0067">ATP-binding</keyword>
<gene>
    <name evidence="12" type="ORF">N0F65_008212</name>
</gene>
<reference evidence="12" key="1">
    <citation type="submission" date="2022-11" db="EMBL/GenBank/DDBJ databases">
        <authorList>
            <person name="Morgan W.R."/>
            <person name="Tartar A."/>
        </authorList>
    </citation>
    <scope>NUCLEOTIDE SEQUENCE</scope>
    <source>
        <strain evidence="12">ARSEF 373</strain>
    </source>
</reference>
<dbReference type="Proteomes" id="UP001146120">
    <property type="component" value="Unassembled WGS sequence"/>
</dbReference>
<evidence type="ECO:0000313" key="13">
    <source>
        <dbReference type="Proteomes" id="UP001146120"/>
    </source>
</evidence>
<dbReference type="InterPro" id="IPR014001">
    <property type="entry name" value="Helicase_ATP-bd"/>
</dbReference>
<dbReference type="EC" id="3.6.4.13" evidence="2"/>
<feature type="domain" description="DEAD-box RNA helicase Q" evidence="11">
    <location>
        <begin position="219"/>
        <end position="247"/>
    </location>
</feature>
<evidence type="ECO:0000259" key="10">
    <source>
        <dbReference type="PROSITE" id="PS51194"/>
    </source>
</evidence>
<evidence type="ECO:0000256" key="1">
    <source>
        <dbReference type="ARBA" id="ARBA00004123"/>
    </source>
</evidence>
<dbReference type="InterPro" id="IPR001650">
    <property type="entry name" value="Helicase_C-like"/>
</dbReference>
<dbReference type="SMART" id="SM00657">
    <property type="entry name" value="RPOL4c"/>
    <property type="match status" value="1"/>
</dbReference>
<dbReference type="Pfam" id="PF03874">
    <property type="entry name" value="RNA_pol_Rpb4"/>
    <property type="match status" value="1"/>
</dbReference>
<dbReference type="PROSITE" id="PS51192">
    <property type="entry name" value="HELICASE_ATP_BIND_1"/>
    <property type="match status" value="1"/>
</dbReference>
<dbReference type="Pfam" id="PF00271">
    <property type="entry name" value="Helicase_C"/>
    <property type="match status" value="1"/>
</dbReference>
<dbReference type="InterPro" id="IPR027417">
    <property type="entry name" value="P-loop_NTPase"/>
</dbReference>
<evidence type="ECO:0000256" key="3">
    <source>
        <dbReference type="ARBA" id="ARBA00022741"/>
    </source>
</evidence>
<dbReference type="Pfam" id="PF00270">
    <property type="entry name" value="DEAD"/>
    <property type="match status" value="1"/>
</dbReference>
<dbReference type="Gene3D" id="3.40.50.300">
    <property type="entry name" value="P-loop containing nucleotide triphosphate hydrolases"/>
    <property type="match status" value="2"/>
</dbReference>
<keyword evidence="4" id="KW-0378">Hydrolase</keyword>
<dbReference type="GO" id="GO:0016787">
    <property type="term" value="F:hydrolase activity"/>
    <property type="evidence" value="ECO:0007669"/>
    <property type="project" value="UniProtKB-KW"/>
</dbReference>
<evidence type="ECO:0000256" key="5">
    <source>
        <dbReference type="ARBA" id="ARBA00022806"/>
    </source>
</evidence>
<dbReference type="Gene3D" id="1.20.1250.40">
    <property type="match status" value="1"/>
</dbReference>
<keyword evidence="3" id="KW-0547">Nucleotide-binding</keyword>
<organism evidence="12 13">
    <name type="scientific">Lagenidium giganteum</name>
    <dbReference type="NCBI Taxonomy" id="4803"/>
    <lineage>
        <taxon>Eukaryota</taxon>
        <taxon>Sar</taxon>
        <taxon>Stramenopiles</taxon>
        <taxon>Oomycota</taxon>
        <taxon>Peronosporomycetes</taxon>
        <taxon>Pythiales</taxon>
        <taxon>Pythiaceae</taxon>
    </lineage>
</organism>
<feature type="domain" description="Helicase C-terminal" evidence="10">
    <location>
        <begin position="485"/>
        <end position="629"/>
    </location>
</feature>
<dbReference type="InterPro" id="IPR014014">
    <property type="entry name" value="RNA_helicase_DEAD_Q_motif"/>
</dbReference>
<dbReference type="SMART" id="SM00487">
    <property type="entry name" value="DEXDc"/>
    <property type="match status" value="1"/>
</dbReference>
<sequence length="635" mass="69944">MSSNPQHVVDTEDAAELNLGDDFRNETCLSNAEVAVILEKQKTDYENQEKQLTGVFQKTYSYVQRFSGTKDPVANQASVTELREALMSLAFQREEDGQPTDIRLEEFEIACLSNLNPEEVEEAVALIPSLQKRFAEDEIEEILGAMSGAYVPLRKRLKKAQPDDECNFVRPYVAIESDPIAQGNALLTNDAVDAEQEAEWTRREHGIDAEGTNVPVVKKSFESMGLPPTALSVLQARGISTPTPIQIQAIPSILQGRDVIGLAATGSGKTLAFVLPLTVIIPSFRAANQSHIATVTPSALIVVPSRELMEQVFHEVVAFARLLPQDSNAPGVQHNRDRLYVAGSAFAAIGLCGGVAIHDQIQALRHAAMACDVIVATPGRLLHLLDKGFIGLGALRYLVLDEVDRMLDVEMEPQLSSILQASNAVGRQTLLWSATMPHFLQRLARSAVLNPVTIRVGMGRARTGRLPSHITQQVLVMRSAEKKTKLVQVLRLTPRPPVLVFCNTHGTVDYVARFLQHEQFHAAPLHGEKSQSYRFQVMAAFRDGYVDVLVATDLASRGLDFSDVEHVVLYDMPLAIEDYVHRCGRTGRRAELSATATSFVTKDCVIVNELKQLLVEAKQLIPPQLEQLKVSTERS</sequence>
<feature type="short sequence motif" description="Q motif" evidence="8">
    <location>
        <begin position="219"/>
        <end position="247"/>
    </location>
</feature>
<keyword evidence="7" id="KW-0539">Nucleus</keyword>
<evidence type="ECO:0000256" key="2">
    <source>
        <dbReference type="ARBA" id="ARBA00012552"/>
    </source>
</evidence>
<proteinExistence type="predicted"/>
<comment type="caution">
    <text evidence="12">The sequence shown here is derived from an EMBL/GenBank/DDBJ whole genome shotgun (WGS) entry which is preliminary data.</text>
</comment>
<dbReference type="GO" id="GO:0030880">
    <property type="term" value="C:RNA polymerase complex"/>
    <property type="evidence" value="ECO:0007669"/>
    <property type="project" value="InterPro"/>
</dbReference>
<dbReference type="GO" id="GO:0003724">
    <property type="term" value="F:RNA helicase activity"/>
    <property type="evidence" value="ECO:0007669"/>
    <property type="project" value="UniProtKB-EC"/>
</dbReference>
<dbReference type="GO" id="GO:0003676">
    <property type="term" value="F:nucleic acid binding"/>
    <property type="evidence" value="ECO:0007669"/>
    <property type="project" value="InterPro"/>
</dbReference>
<keyword evidence="5" id="KW-0347">Helicase</keyword>
<name>A0AAV2Z347_9STRA</name>
<dbReference type="CDD" id="cd18787">
    <property type="entry name" value="SF2_C_DEAD"/>
    <property type="match status" value="1"/>
</dbReference>
<dbReference type="SUPFAM" id="SSF52540">
    <property type="entry name" value="P-loop containing nucleoside triphosphate hydrolases"/>
    <property type="match status" value="1"/>
</dbReference>
<dbReference type="SUPFAM" id="SSF47819">
    <property type="entry name" value="HRDC-like"/>
    <property type="match status" value="1"/>
</dbReference>
<dbReference type="GO" id="GO:0005634">
    <property type="term" value="C:nucleus"/>
    <property type="evidence" value="ECO:0007669"/>
    <property type="project" value="UniProtKB-SubCell"/>
</dbReference>
<dbReference type="AlphaFoldDB" id="A0AAV2Z347"/>
<evidence type="ECO:0000313" key="12">
    <source>
        <dbReference type="EMBL" id="DAZ99179.1"/>
    </source>
</evidence>
<dbReference type="EMBL" id="DAKRPA010000088">
    <property type="protein sequence ID" value="DAZ99179.1"/>
    <property type="molecule type" value="Genomic_DNA"/>
</dbReference>
<evidence type="ECO:0000256" key="7">
    <source>
        <dbReference type="ARBA" id="ARBA00023242"/>
    </source>
</evidence>
<comment type="subcellular location">
    <subcellularLocation>
        <location evidence="1">Nucleus</location>
    </subcellularLocation>
</comment>
<dbReference type="PROSITE" id="PS51195">
    <property type="entry name" value="Q_MOTIF"/>
    <property type="match status" value="1"/>
</dbReference>
<dbReference type="PANTHER" id="PTHR47958">
    <property type="entry name" value="ATP-DEPENDENT RNA HELICASE DBP3"/>
    <property type="match status" value="1"/>
</dbReference>
<dbReference type="InterPro" id="IPR006590">
    <property type="entry name" value="RNA_pol_Rpb4/RPC9_core"/>
</dbReference>
<keyword evidence="13" id="KW-1185">Reference proteome</keyword>
<dbReference type="SMART" id="SM00490">
    <property type="entry name" value="HELICc"/>
    <property type="match status" value="1"/>
</dbReference>
<dbReference type="InterPro" id="IPR011545">
    <property type="entry name" value="DEAD/DEAH_box_helicase_dom"/>
</dbReference>
<evidence type="ECO:0000256" key="8">
    <source>
        <dbReference type="PROSITE-ProRule" id="PRU00552"/>
    </source>
</evidence>
<evidence type="ECO:0000256" key="6">
    <source>
        <dbReference type="ARBA" id="ARBA00022840"/>
    </source>
</evidence>
<dbReference type="GO" id="GO:0006352">
    <property type="term" value="P:DNA-templated transcription initiation"/>
    <property type="evidence" value="ECO:0007669"/>
    <property type="project" value="InterPro"/>
</dbReference>
<dbReference type="CDD" id="cd00268">
    <property type="entry name" value="DEADc"/>
    <property type="match status" value="1"/>
</dbReference>
<dbReference type="InterPro" id="IPR010997">
    <property type="entry name" value="HRDC-like_sf"/>
</dbReference>
<evidence type="ECO:0000259" key="9">
    <source>
        <dbReference type="PROSITE" id="PS51192"/>
    </source>
</evidence>
<evidence type="ECO:0000256" key="4">
    <source>
        <dbReference type="ARBA" id="ARBA00022801"/>
    </source>
</evidence>
<reference evidence="12" key="2">
    <citation type="journal article" date="2023" name="Microbiol Resour">
        <title>Decontamination and Annotation of the Draft Genome Sequence of the Oomycete Lagenidium giganteum ARSEF 373.</title>
        <authorList>
            <person name="Morgan W.R."/>
            <person name="Tartar A."/>
        </authorList>
    </citation>
    <scope>NUCLEOTIDE SEQUENCE</scope>
    <source>
        <strain evidence="12">ARSEF 373</strain>
    </source>
</reference>
<dbReference type="GO" id="GO:0005524">
    <property type="term" value="F:ATP binding"/>
    <property type="evidence" value="ECO:0007669"/>
    <property type="project" value="UniProtKB-KW"/>
</dbReference>
<protein>
    <recommendedName>
        <fullName evidence="2">RNA helicase</fullName>
        <ecNumber evidence="2">3.6.4.13</ecNumber>
    </recommendedName>
</protein>
<accession>A0AAV2Z347</accession>
<evidence type="ECO:0000259" key="11">
    <source>
        <dbReference type="PROSITE" id="PS51195"/>
    </source>
</evidence>
<dbReference type="InterPro" id="IPR038324">
    <property type="entry name" value="Rpb4/RPC9_sf"/>
</dbReference>
<dbReference type="PROSITE" id="PS51194">
    <property type="entry name" value="HELICASE_CTER"/>
    <property type="match status" value="1"/>
</dbReference>
<dbReference type="InterPro" id="IPR005574">
    <property type="entry name" value="Rpb4/RPC9"/>
</dbReference>
<dbReference type="InterPro" id="IPR044742">
    <property type="entry name" value="DEAD/DEAH_RhlB"/>
</dbReference>
<feature type="domain" description="Helicase ATP-binding" evidence="9">
    <location>
        <begin position="250"/>
        <end position="454"/>
    </location>
</feature>